<dbReference type="InterPro" id="IPR036390">
    <property type="entry name" value="WH_DNA-bd_sf"/>
</dbReference>
<organism evidence="6 7">
    <name type="scientific">Aminithiophilus ramosus</name>
    <dbReference type="NCBI Taxonomy" id="3029084"/>
    <lineage>
        <taxon>Bacteria</taxon>
        <taxon>Thermotogati</taxon>
        <taxon>Synergistota</taxon>
        <taxon>Synergistia</taxon>
        <taxon>Synergistales</taxon>
        <taxon>Aminithiophilaceae</taxon>
        <taxon>Aminithiophilus</taxon>
    </lineage>
</organism>
<dbReference type="Gene3D" id="1.10.10.10">
    <property type="entry name" value="Winged helix-like DNA-binding domain superfamily/Winged helix DNA-binding domain"/>
    <property type="match status" value="1"/>
</dbReference>
<proteinExistence type="predicted"/>
<dbReference type="RefSeq" id="WP_274373591.1">
    <property type="nucleotide sequence ID" value="NZ_CP072943.1"/>
</dbReference>
<dbReference type="Pfam" id="PF07702">
    <property type="entry name" value="UTRA"/>
    <property type="match status" value="1"/>
</dbReference>
<dbReference type="GO" id="GO:0003700">
    <property type="term" value="F:DNA-binding transcription factor activity"/>
    <property type="evidence" value="ECO:0007669"/>
    <property type="project" value="InterPro"/>
</dbReference>
<dbReference type="FunFam" id="1.10.10.10:FF:000079">
    <property type="entry name" value="GntR family transcriptional regulator"/>
    <property type="match status" value="1"/>
</dbReference>
<dbReference type="InterPro" id="IPR028978">
    <property type="entry name" value="Chorismate_lyase_/UTRA_dom_sf"/>
</dbReference>
<dbReference type="CDD" id="cd07377">
    <property type="entry name" value="WHTH_GntR"/>
    <property type="match status" value="1"/>
</dbReference>
<dbReference type="SUPFAM" id="SSF46785">
    <property type="entry name" value="Winged helix' DNA-binding domain"/>
    <property type="match status" value="1"/>
</dbReference>
<accession>A0A9Q7AQW0</accession>
<reference evidence="7" key="1">
    <citation type="submission" date="2021-04" db="EMBL/GenBank/DDBJ databases">
        <title>A novel Synergistetes isolate from a pyrite-forming mixed culture.</title>
        <authorList>
            <person name="Bunk B."/>
            <person name="Sproer C."/>
            <person name="Spring S."/>
            <person name="Pester M."/>
        </authorList>
    </citation>
    <scope>NUCLEOTIDE SEQUENCE [LARGE SCALE GENOMIC DNA]</scope>
    <source>
        <strain evidence="7">J.5.4.2-T.3.5.2</strain>
    </source>
</reference>
<name>A0A9Q7AQW0_9BACT</name>
<evidence type="ECO:0000259" key="5">
    <source>
        <dbReference type="SMART" id="SM00866"/>
    </source>
</evidence>
<dbReference type="Proteomes" id="UP000671879">
    <property type="component" value="Chromosome"/>
</dbReference>
<feature type="domain" description="UbiC transcription regulator-associated" evidence="5">
    <location>
        <begin position="96"/>
        <end position="237"/>
    </location>
</feature>
<dbReference type="InterPro" id="IPR000524">
    <property type="entry name" value="Tscrpt_reg_HTH_GntR"/>
</dbReference>
<evidence type="ECO:0000313" key="6">
    <source>
        <dbReference type="EMBL" id="QTX32361.1"/>
    </source>
</evidence>
<evidence type="ECO:0000256" key="1">
    <source>
        <dbReference type="ARBA" id="ARBA00023015"/>
    </source>
</evidence>
<dbReference type="GO" id="GO:0003677">
    <property type="term" value="F:DNA binding"/>
    <property type="evidence" value="ECO:0007669"/>
    <property type="project" value="UniProtKB-KW"/>
</dbReference>
<dbReference type="KEGG" id="aram:KAR29_13860"/>
<dbReference type="PANTHER" id="PTHR44846:SF1">
    <property type="entry name" value="MANNOSYL-D-GLYCERATE TRANSPORT_METABOLISM SYSTEM REPRESSOR MNGR-RELATED"/>
    <property type="match status" value="1"/>
</dbReference>
<protein>
    <submittedName>
        <fullName evidence="6">GntR family transcriptional regulator</fullName>
    </submittedName>
</protein>
<feature type="domain" description="HTH gntR-type" evidence="4">
    <location>
        <begin position="16"/>
        <end position="75"/>
    </location>
</feature>
<dbReference type="SMART" id="SM00866">
    <property type="entry name" value="UTRA"/>
    <property type="match status" value="1"/>
</dbReference>
<evidence type="ECO:0000256" key="2">
    <source>
        <dbReference type="ARBA" id="ARBA00023125"/>
    </source>
</evidence>
<keyword evidence="2" id="KW-0238">DNA-binding</keyword>
<evidence type="ECO:0000256" key="3">
    <source>
        <dbReference type="ARBA" id="ARBA00023163"/>
    </source>
</evidence>
<dbReference type="Gene3D" id="3.40.1410.10">
    <property type="entry name" value="Chorismate lyase-like"/>
    <property type="match status" value="1"/>
</dbReference>
<dbReference type="InterPro" id="IPR050679">
    <property type="entry name" value="Bact_HTH_transcr_reg"/>
</dbReference>
<sequence length="244" mass="27504">MPRLDRESPVPLYYQLKEVLQALIDDGALAPGDPVPSERDICERFSISRMTASKAVSALVDEGVLYREKGRGTFVASPKPTCTSSCLTGFSDNIRAAGLEARTAILSFAEEEASRTIGEALLLSPQERTVFNILRLRYVEGEPFSLENAWVPRCRFPSLSRELLEGRSLYVLMREHFAMRLSHARQTIEPVLCSDFEAAQLDLEPATPVLLFRRVAYAEPETPVEYSKCVYRGKRFRYEISFGI</sequence>
<dbReference type="SMART" id="SM00345">
    <property type="entry name" value="HTH_GNTR"/>
    <property type="match status" value="1"/>
</dbReference>
<dbReference type="InterPro" id="IPR011663">
    <property type="entry name" value="UTRA"/>
</dbReference>
<dbReference type="InterPro" id="IPR036388">
    <property type="entry name" value="WH-like_DNA-bd_sf"/>
</dbReference>
<dbReference type="PRINTS" id="PR00035">
    <property type="entry name" value="HTHGNTR"/>
</dbReference>
<dbReference type="SUPFAM" id="SSF64288">
    <property type="entry name" value="Chorismate lyase-like"/>
    <property type="match status" value="1"/>
</dbReference>
<dbReference type="AlphaFoldDB" id="A0A9Q7AQW0"/>
<keyword evidence="3" id="KW-0804">Transcription</keyword>
<keyword evidence="7" id="KW-1185">Reference proteome</keyword>
<dbReference type="PANTHER" id="PTHR44846">
    <property type="entry name" value="MANNOSYL-D-GLYCERATE TRANSPORT/METABOLISM SYSTEM REPRESSOR MNGR-RELATED"/>
    <property type="match status" value="1"/>
</dbReference>
<dbReference type="Pfam" id="PF00392">
    <property type="entry name" value="GntR"/>
    <property type="match status" value="1"/>
</dbReference>
<keyword evidence="1" id="KW-0805">Transcription regulation</keyword>
<dbReference type="GO" id="GO:0045892">
    <property type="term" value="P:negative regulation of DNA-templated transcription"/>
    <property type="evidence" value="ECO:0007669"/>
    <property type="project" value="TreeGrafter"/>
</dbReference>
<gene>
    <name evidence="6" type="ORF">KAR29_13860</name>
</gene>
<evidence type="ECO:0000259" key="4">
    <source>
        <dbReference type="SMART" id="SM00345"/>
    </source>
</evidence>
<evidence type="ECO:0000313" key="7">
    <source>
        <dbReference type="Proteomes" id="UP000671879"/>
    </source>
</evidence>
<dbReference type="EMBL" id="CP072943">
    <property type="protein sequence ID" value="QTX32361.1"/>
    <property type="molecule type" value="Genomic_DNA"/>
</dbReference>